<evidence type="ECO:0000256" key="1">
    <source>
        <dbReference type="SAM" id="MobiDB-lite"/>
    </source>
</evidence>
<dbReference type="RefSeq" id="WP_396947827.1">
    <property type="nucleotide sequence ID" value="NZ_JBIRXV010000002.1"/>
</dbReference>
<evidence type="ECO:0000313" key="3">
    <source>
        <dbReference type="Proteomes" id="UP001611450"/>
    </source>
</evidence>
<protein>
    <submittedName>
        <fullName evidence="2">Uncharacterized protein</fullName>
    </submittedName>
</protein>
<comment type="caution">
    <text evidence="2">The sequence shown here is derived from an EMBL/GenBank/DDBJ whole genome shotgun (WGS) entry which is preliminary data.</text>
</comment>
<dbReference type="Proteomes" id="UP001611450">
    <property type="component" value="Unassembled WGS sequence"/>
</dbReference>
<accession>A0ABW7WHE1</accession>
<keyword evidence="3" id="KW-1185">Reference proteome</keyword>
<evidence type="ECO:0000313" key="2">
    <source>
        <dbReference type="EMBL" id="MFI2321444.1"/>
    </source>
</evidence>
<organism evidence="2 3">
    <name type="scientific">Nocardia beijingensis</name>
    <dbReference type="NCBI Taxonomy" id="95162"/>
    <lineage>
        <taxon>Bacteria</taxon>
        <taxon>Bacillati</taxon>
        <taxon>Actinomycetota</taxon>
        <taxon>Actinomycetes</taxon>
        <taxon>Mycobacteriales</taxon>
        <taxon>Nocardiaceae</taxon>
        <taxon>Nocardia</taxon>
    </lineage>
</organism>
<feature type="region of interest" description="Disordered" evidence="1">
    <location>
        <begin position="1"/>
        <end position="44"/>
    </location>
</feature>
<reference evidence="2 3" key="1">
    <citation type="submission" date="2024-10" db="EMBL/GenBank/DDBJ databases">
        <title>The Natural Products Discovery Center: Release of the First 8490 Sequenced Strains for Exploring Actinobacteria Biosynthetic Diversity.</title>
        <authorList>
            <person name="Kalkreuter E."/>
            <person name="Kautsar S.A."/>
            <person name="Yang D."/>
            <person name="Bader C.D."/>
            <person name="Teijaro C.N."/>
            <person name="Fluegel L."/>
            <person name="Davis C.M."/>
            <person name="Simpson J.R."/>
            <person name="Lauterbach L."/>
            <person name="Steele A.D."/>
            <person name="Gui C."/>
            <person name="Meng S."/>
            <person name="Li G."/>
            <person name="Viehrig K."/>
            <person name="Ye F."/>
            <person name="Su P."/>
            <person name="Kiefer A.F."/>
            <person name="Nichols A."/>
            <person name="Cepeda A.J."/>
            <person name="Yan W."/>
            <person name="Fan B."/>
            <person name="Jiang Y."/>
            <person name="Adhikari A."/>
            <person name="Zheng C.-J."/>
            <person name="Schuster L."/>
            <person name="Cowan T.M."/>
            <person name="Smanski M.J."/>
            <person name="Chevrette M.G."/>
            <person name="De Carvalho L.P.S."/>
            <person name="Shen B."/>
        </authorList>
    </citation>
    <scope>NUCLEOTIDE SEQUENCE [LARGE SCALE GENOMIC DNA]</scope>
    <source>
        <strain evidence="2 3">NPDC019626</strain>
    </source>
</reference>
<proteinExistence type="predicted"/>
<sequence length="44" mass="4665">MSAEHRKLTRRTPSRAIPVGGPPSSMSACDAEYHPTAEAVTRAA</sequence>
<dbReference type="PROSITE" id="PS51257">
    <property type="entry name" value="PROKAR_LIPOPROTEIN"/>
    <property type="match status" value="1"/>
</dbReference>
<dbReference type="EMBL" id="JBIRXV010000002">
    <property type="protein sequence ID" value="MFI2321444.1"/>
    <property type="molecule type" value="Genomic_DNA"/>
</dbReference>
<gene>
    <name evidence="2" type="ORF">ACH47G_13235</name>
</gene>
<name>A0ABW7WHE1_9NOCA</name>